<protein>
    <recommendedName>
        <fullName evidence="1">Endo-1,3(4)-beta-glucanase 1 carbohydrate binding domain-containing protein</fullName>
    </recommendedName>
</protein>
<dbReference type="AlphaFoldDB" id="A0A8H7E4M6"/>
<evidence type="ECO:0000313" key="3">
    <source>
        <dbReference type="Proteomes" id="UP000606974"/>
    </source>
</evidence>
<feature type="domain" description="Endo-1,3(4)-beta-glucanase 1 carbohydrate binding" evidence="1">
    <location>
        <begin position="119"/>
        <end position="157"/>
    </location>
</feature>
<sequence>MLFHVHDNFIMPLDSREYSREYSITGIHIGALGYDAETLLTSSATKDFSNNKFLRARRSTAATSNTLHARHNLPLYLSIRNMGHSTNWRKASSLWLLFLFTLKCTCWSPFEVDDLTDPQFTCYGGDFLCPFIDGKPTLRCDRACYQYERYACTDGRLLSLDPPNRGLFAPRCPNQATSLHLSDPPYENYFYSDCNVDAQVVVTTPLPTSNLSIISPRLVIAWPAGNSGACTFFEPQNGKNGSLGIELLSRATGSNLSPAYLPSFHTLHPSVGVQGNLHFNSSAFLTLSILGSVRTIRDFTEGPSILPPIIQDATVQRSTKDGGVSLSRLWLDNVTMTTLSFSPHGNGTISVEDGQVSFDPGVYTFSAHLDYPQLEQLTPQEVFNPNSQGLATQMPDEATSLAFLSYTEKLLAGAWRFLTYFGRDSMISALLLQPVLSEDAIEAVIGAVLERINKTDGTACHEETIGDYATYLNRVEKNISSTQAIFDYNMVDTDYFLPVLMQRYFLGSRLGMSSSIELLAREAGAIDSTNRGLKYGDLARLNAEKIMDNAASFAAPGGQVKKNMIHLKEDTVVGQWRDSTYGSGGGRIPYDVNTALVPAALRAIAAISRFDPSIYAGHDDWADLADEYAQVWEDETLALFQVTIPADEARNRLESFVSTSEYYNGPSHADSIDNDVIFHGLALEGNNDIPLVDVMNTDDCFRLFLLNTTNEAQLTLFLNQSALNVLRPFPAGLMTSVGVVVANPALGAEEVLRTNFTNNAYHGTVVWSWQLAMIAKGLETQLARCNDDQAPAFCADSKVYGNVKLAYNTLWDTLETNKETLSQEVWSWRYLDNDFQFTPLGSLPPPPGVGGATESNIRQLWSLTFLAVKRNEAFK</sequence>
<dbReference type="GO" id="GO:0030246">
    <property type="term" value="F:carbohydrate binding"/>
    <property type="evidence" value="ECO:0007669"/>
    <property type="project" value="InterPro"/>
</dbReference>
<evidence type="ECO:0000313" key="2">
    <source>
        <dbReference type="EMBL" id="KAF7506516.1"/>
    </source>
</evidence>
<dbReference type="InterPro" id="IPR018909">
    <property type="entry name" value="Eng1_septum"/>
</dbReference>
<comment type="caution">
    <text evidence="2">The sequence shown here is derived from an EMBL/GenBank/DDBJ whole genome shotgun (WGS) entry which is preliminary data.</text>
</comment>
<keyword evidence="3" id="KW-1185">Reference proteome</keyword>
<dbReference type="OrthoDB" id="2591256at2759"/>
<organism evidence="2 3">
    <name type="scientific">Endocarpon pusillum</name>
    <dbReference type="NCBI Taxonomy" id="364733"/>
    <lineage>
        <taxon>Eukaryota</taxon>
        <taxon>Fungi</taxon>
        <taxon>Dikarya</taxon>
        <taxon>Ascomycota</taxon>
        <taxon>Pezizomycotina</taxon>
        <taxon>Eurotiomycetes</taxon>
        <taxon>Chaetothyriomycetidae</taxon>
        <taxon>Verrucariales</taxon>
        <taxon>Verrucariaceae</taxon>
        <taxon>Endocarpon</taxon>
    </lineage>
</organism>
<evidence type="ECO:0000259" key="1">
    <source>
        <dbReference type="Pfam" id="PF10645"/>
    </source>
</evidence>
<accession>A0A8H7E4M6</accession>
<reference evidence="2" key="1">
    <citation type="submission" date="2020-02" db="EMBL/GenBank/DDBJ databases">
        <authorList>
            <person name="Palmer J.M."/>
        </authorList>
    </citation>
    <scope>NUCLEOTIDE SEQUENCE</scope>
    <source>
        <strain evidence="2">EPUS1.4</strain>
        <tissue evidence="2">Thallus</tissue>
    </source>
</reference>
<dbReference type="Pfam" id="PF10645">
    <property type="entry name" value="Carb_bind"/>
    <property type="match status" value="1"/>
</dbReference>
<proteinExistence type="predicted"/>
<dbReference type="EMBL" id="JAACFV010000085">
    <property type="protein sequence ID" value="KAF7506516.1"/>
    <property type="molecule type" value="Genomic_DNA"/>
</dbReference>
<name>A0A8H7E4M6_9EURO</name>
<gene>
    <name evidence="2" type="ORF">GJ744_011662</name>
</gene>
<dbReference type="Proteomes" id="UP000606974">
    <property type="component" value="Unassembled WGS sequence"/>
</dbReference>